<gene>
    <name evidence="1" type="ORF">ACFY8C_26955</name>
</gene>
<dbReference type="EMBL" id="JBIBDZ010000009">
    <property type="protein sequence ID" value="MFF5921956.1"/>
    <property type="molecule type" value="Genomic_DNA"/>
</dbReference>
<sequence>MELLTDNPGHVRFPDEDDEIVERALATYAVAAGPVQLVTYDTGTTMPARSVKLPVLKLTARFRSAQTHAVI</sequence>
<keyword evidence="2" id="KW-1185">Reference proteome</keyword>
<evidence type="ECO:0000313" key="1">
    <source>
        <dbReference type="EMBL" id="MFF5921956.1"/>
    </source>
</evidence>
<name>A0ABW6XWS6_9ACTN</name>
<accession>A0ABW6XWS6</accession>
<comment type="caution">
    <text evidence="1">The sequence shown here is derived from an EMBL/GenBank/DDBJ whole genome shotgun (WGS) entry which is preliminary data.</text>
</comment>
<dbReference type="Proteomes" id="UP001602370">
    <property type="component" value="Unassembled WGS sequence"/>
</dbReference>
<organism evidence="1 2">
    <name type="scientific">Streptomyces flavochromogenes</name>
    <dbReference type="NCBI Taxonomy" id="68199"/>
    <lineage>
        <taxon>Bacteria</taxon>
        <taxon>Bacillati</taxon>
        <taxon>Actinomycetota</taxon>
        <taxon>Actinomycetes</taxon>
        <taxon>Kitasatosporales</taxon>
        <taxon>Streptomycetaceae</taxon>
        <taxon>Streptomyces</taxon>
    </lineage>
</organism>
<proteinExistence type="predicted"/>
<protein>
    <submittedName>
        <fullName evidence="1">Uncharacterized protein</fullName>
    </submittedName>
</protein>
<evidence type="ECO:0000313" key="2">
    <source>
        <dbReference type="Proteomes" id="UP001602370"/>
    </source>
</evidence>
<dbReference type="RefSeq" id="WP_030326551.1">
    <property type="nucleotide sequence ID" value="NZ_JBIBDZ010000009.1"/>
</dbReference>
<reference evidence="1 2" key="1">
    <citation type="submission" date="2024-10" db="EMBL/GenBank/DDBJ databases">
        <title>The Natural Products Discovery Center: Release of the First 8490 Sequenced Strains for Exploring Actinobacteria Biosynthetic Diversity.</title>
        <authorList>
            <person name="Kalkreuter E."/>
            <person name="Kautsar S.A."/>
            <person name="Yang D."/>
            <person name="Bader C.D."/>
            <person name="Teijaro C.N."/>
            <person name="Fluegel L."/>
            <person name="Davis C.M."/>
            <person name="Simpson J.R."/>
            <person name="Lauterbach L."/>
            <person name="Steele A.D."/>
            <person name="Gui C."/>
            <person name="Meng S."/>
            <person name="Li G."/>
            <person name="Viehrig K."/>
            <person name="Ye F."/>
            <person name="Su P."/>
            <person name="Kiefer A.F."/>
            <person name="Nichols A."/>
            <person name="Cepeda A.J."/>
            <person name="Yan W."/>
            <person name="Fan B."/>
            <person name="Jiang Y."/>
            <person name="Adhikari A."/>
            <person name="Zheng C.-J."/>
            <person name="Schuster L."/>
            <person name="Cowan T.M."/>
            <person name="Smanski M.J."/>
            <person name="Chevrette M.G."/>
            <person name="De Carvalho L.P.S."/>
            <person name="Shen B."/>
        </authorList>
    </citation>
    <scope>NUCLEOTIDE SEQUENCE [LARGE SCALE GENOMIC DNA]</scope>
    <source>
        <strain evidence="1 2">NPDC012605</strain>
    </source>
</reference>